<evidence type="ECO:0000313" key="2">
    <source>
        <dbReference type="EMBL" id="TYK27700.1"/>
    </source>
</evidence>
<name>A0A5A7UJ94_CUCMM</name>
<dbReference type="AlphaFoldDB" id="A0A5A7UJ94"/>
<organism evidence="1 3">
    <name type="scientific">Cucumis melo var. makuwa</name>
    <name type="common">Oriental melon</name>
    <dbReference type="NCBI Taxonomy" id="1194695"/>
    <lineage>
        <taxon>Eukaryota</taxon>
        <taxon>Viridiplantae</taxon>
        <taxon>Streptophyta</taxon>
        <taxon>Embryophyta</taxon>
        <taxon>Tracheophyta</taxon>
        <taxon>Spermatophyta</taxon>
        <taxon>Magnoliopsida</taxon>
        <taxon>eudicotyledons</taxon>
        <taxon>Gunneridae</taxon>
        <taxon>Pentapetalae</taxon>
        <taxon>rosids</taxon>
        <taxon>fabids</taxon>
        <taxon>Cucurbitales</taxon>
        <taxon>Cucurbitaceae</taxon>
        <taxon>Benincaseae</taxon>
        <taxon>Cucumis</taxon>
    </lineage>
</organism>
<evidence type="ECO:0000313" key="4">
    <source>
        <dbReference type="Proteomes" id="UP000321947"/>
    </source>
</evidence>
<evidence type="ECO:0000313" key="1">
    <source>
        <dbReference type="EMBL" id="KAA0056013.1"/>
    </source>
</evidence>
<dbReference type="EMBL" id="SSTD01002571">
    <property type="protein sequence ID" value="TYK27700.1"/>
    <property type="molecule type" value="Genomic_DNA"/>
</dbReference>
<sequence length="79" mass="9531">MQEEAIYDKVAQRLKALRAIEFVGTTELKEAEKWLRTLEKYFLVMQCLKVRKVDLAVFLLQEEAEDWWTLEENRRGRIN</sequence>
<dbReference type="Proteomes" id="UP000321393">
    <property type="component" value="Unassembled WGS sequence"/>
</dbReference>
<evidence type="ECO:0000313" key="3">
    <source>
        <dbReference type="Proteomes" id="UP000321393"/>
    </source>
</evidence>
<comment type="caution">
    <text evidence="1">The sequence shown here is derived from an EMBL/GenBank/DDBJ whole genome shotgun (WGS) entry which is preliminary data.</text>
</comment>
<protein>
    <submittedName>
        <fullName evidence="1">Uncharacterized protein</fullName>
    </submittedName>
</protein>
<gene>
    <name evidence="2" type="ORF">E5676_scaffold225G00320</name>
    <name evidence="1" type="ORF">E6C27_scaffold319G001580</name>
</gene>
<dbReference type="EMBL" id="SSTE01008362">
    <property type="protein sequence ID" value="KAA0056013.1"/>
    <property type="molecule type" value="Genomic_DNA"/>
</dbReference>
<dbReference type="OrthoDB" id="2272416at2759"/>
<proteinExistence type="predicted"/>
<accession>A0A5A7UJ94</accession>
<dbReference type="Proteomes" id="UP000321947">
    <property type="component" value="Unassembled WGS sequence"/>
</dbReference>
<reference evidence="3 4" key="1">
    <citation type="submission" date="2019-08" db="EMBL/GenBank/DDBJ databases">
        <title>Draft genome sequences of two oriental melons (Cucumis melo L. var makuwa).</title>
        <authorList>
            <person name="Kwon S.-Y."/>
        </authorList>
    </citation>
    <scope>NUCLEOTIDE SEQUENCE [LARGE SCALE GENOMIC DNA]</scope>
    <source>
        <strain evidence="4">cv. Chang Bougi</strain>
        <strain evidence="3">cv. SW 3</strain>
        <tissue evidence="1">Leaf</tissue>
    </source>
</reference>